<sequence length="48" mass="4914">MMLVRTGAGASGTESVASPDVTGFLSTSSLLPLYKHRITSQTSADTLG</sequence>
<feature type="region of interest" description="Disordered" evidence="1">
    <location>
        <begin position="1"/>
        <end position="21"/>
    </location>
</feature>
<protein>
    <submittedName>
        <fullName evidence="2">Uncharacterized protein</fullName>
    </submittedName>
</protein>
<gene>
    <name evidence="2" type="ORF">I545_2380</name>
</gene>
<comment type="caution">
    <text evidence="2">The sequence shown here is derived from an EMBL/GenBank/DDBJ whole genome shotgun (WGS) entry which is preliminary data.</text>
</comment>
<reference evidence="2 3" key="1">
    <citation type="submission" date="2013-12" db="EMBL/GenBank/DDBJ databases">
        <authorList>
            <person name="Brown-Elliot B."/>
            <person name="Wallace R."/>
            <person name="Lenaerts A."/>
            <person name="Ordway D."/>
            <person name="DeGroote M.A."/>
            <person name="Parker T."/>
            <person name="Sizemore C."/>
            <person name="Tallon L.J."/>
            <person name="Sadzewicz L.K."/>
            <person name="Sengamalay N."/>
            <person name="Fraser C.M."/>
            <person name="Hine E."/>
            <person name="Shefchek K.A."/>
            <person name="Das S.P."/>
            <person name="Tettelin H."/>
        </authorList>
    </citation>
    <scope>NUCLEOTIDE SEQUENCE [LARGE SCALE GENOMIC DNA]</scope>
    <source>
        <strain evidence="2 3">662</strain>
    </source>
</reference>
<proteinExistence type="predicted"/>
<dbReference type="AlphaFoldDB" id="X7ZNA0"/>
<evidence type="ECO:0000313" key="3">
    <source>
        <dbReference type="Proteomes" id="UP000020561"/>
    </source>
</evidence>
<evidence type="ECO:0000313" key="2">
    <source>
        <dbReference type="EMBL" id="EUA20105.1"/>
    </source>
</evidence>
<dbReference type="EMBL" id="JAOA01000002">
    <property type="protein sequence ID" value="EUA20105.1"/>
    <property type="molecule type" value="Genomic_DNA"/>
</dbReference>
<name>X7ZNA0_MYCKA</name>
<dbReference type="PATRIC" id="fig|1299326.3.peg.2278"/>
<dbReference type="Proteomes" id="UP000020561">
    <property type="component" value="Unassembled WGS sequence"/>
</dbReference>
<accession>X7ZNA0</accession>
<organism evidence="2 3">
    <name type="scientific">Mycobacterium kansasii 662</name>
    <dbReference type="NCBI Taxonomy" id="1299326"/>
    <lineage>
        <taxon>Bacteria</taxon>
        <taxon>Bacillati</taxon>
        <taxon>Actinomycetota</taxon>
        <taxon>Actinomycetes</taxon>
        <taxon>Mycobacteriales</taxon>
        <taxon>Mycobacteriaceae</taxon>
        <taxon>Mycobacterium</taxon>
    </lineage>
</organism>
<evidence type="ECO:0000256" key="1">
    <source>
        <dbReference type="SAM" id="MobiDB-lite"/>
    </source>
</evidence>